<feature type="domain" description="Reverse transcriptase zinc-binding" evidence="2">
    <location>
        <begin position="1"/>
        <end position="48"/>
    </location>
</feature>
<dbReference type="InterPro" id="IPR036397">
    <property type="entry name" value="RNaseH_sf"/>
</dbReference>
<evidence type="ECO:0000259" key="2">
    <source>
        <dbReference type="Pfam" id="PF13966"/>
    </source>
</evidence>
<evidence type="ECO:0000259" key="1">
    <source>
        <dbReference type="Pfam" id="PF13456"/>
    </source>
</evidence>
<dbReference type="CDD" id="cd06222">
    <property type="entry name" value="RNase_H_like"/>
    <property type="match status" value="1"/>
</dbReference>
<dbReference type="InterPro" id="IPR044730">
    <property type="entry name" value="RNase_H-like_dom_plant"/>
</dbReference>
<evidence type="ECO:0000313" key="3">
    <source>
        <dbReference type="EMBL" id="KAK9041639.1"/>
    </source>
</evidence>
<dbReference type="PANTHER" id="PTHR47074">
    <property type="entry name" value="BNAC02G40300D PROTEIN"/>
    <property type="match status" value="1"/>
</dbReference>
<dbReference type="InterPro" id="IPR052929">
    <property type="entry name" value="RNase_H-like_EbsB-rel"/>
</dbReference>
<dbReference type="Proteomes" id="UP001396334">
    <property type="component" value="Unassembled WGS sequence"/>
</dbReference>
<proteinExistence type="predicted"/>
<keyword evidence="4" id="KW-1185">Reference proteome</keyword>
<dbReference type="Pfam" id="PF13456">
    <property type="entry name" value="RVT_3"/>
    <property type="match status" value="1"/>
</dbReference>
<dbReference type="PANTHER" id="PTHR47074:SF61">
    <property type="entry name" value="RNASE H TYPE-1 DOMAIN-CONTAINING PROTEIN"/>
    <property type="match status" value="1"/>
</dbReference>
<dbReference type="InterPro" id="IPR026960">
    <property type="entry name" value="RVT-Znf"/>
</dbReference>
<evidence type="ECO:0008006" key="5">
    <source>
        <dbReference type="Google" id="ProtNLM"/>
    </source>
</evidence>
<name>A0ABR2TW73_9ROSI</name>
<dbReference type="SUPFAM" id="SSF53098">
    <property type="entry name" value="Ribonuclease H-like"/>
    <property type="match status" value="1"/>
</dbReference>
<sequence length="262" mass="29573">MWRVSNNSLPTFHNLQRHRRAPNNICPFCQSCGETIAHMLRDCVFVCQLLCVFQIPSAPISVSDSWLDWLATFFVSLSVNNRRLLAMIYWVVWFAQNKLVHEGYRRSIYETSSFIKAFVSEHVMIWMADEHTGPTVVSRREAPLLSVAKVNFDSAFIRQDRAATSGVVARDSKGLVMAACVIPHNNILDAFVAEALACKFAVQIAKDMELFNVIIEGDSLTIVKKLNSTAHDRSIIALIIVDIKDMAKNFNSISFCLCIWGK</sequence>
<accession>A0ABR2TW73</accession>
<organism evidence="3 4">
    <name type="scientific">Hibiscus sabdariffa</name>
    <name type="common">roselle</name>
    <dbReference type="NCBI Taxonomy" id="183260"/>
    <lineage>
        <taxon>Eukaryota</taxon>
        <taxon>Viridiplantae</taxon>
        <taxon>Streptophyta</taxon>
        <taxon>Embryophyta</taxon>
        <taxon>Tracheophyta</taxon>
        <taxon>Spermatophyta</taxon>
        <taxon>Magnoliopsida</taxon>
        <taxon>eudicotyledons</taxon>
        <taxon>Gunneridae</taxon>
        <taxon>Pentapetalae</taxon>
        <taxon>rosids</taxon>
        <taxon>malvids</taxon>
        <taxon>Malvales</taxon>
        <taxon>Malvaceae</taxon>
        <taxon>Malvoideae</taxon>
        <taxon>Hibiscus</taxon>
    </lineage>
</organism>
<gene>
    <name evidence="3" type="ORF">V6N11_016730</name>
</gene>
<feature type="domain" description="RNase H type-1" evidence="1">
    <location>
        <begin position="151"/>
        <end position="255"/>
    </location>
</feature>
<reference evidence="3 4" key="1">
    <citation type="journal article" date="2024" name="G3 (Bethesda)">
        <title>Genome assembly of Hibiscus sabdariffa L. provides insights into metabolisms of medicinal natural products.</title>
        <authorList>
            <person name="Kim T."/>
        </authorList>
    </citation>
    <scope>NUCLEOTIDE SEQUENCE [LARGE SCALE GENOMIC DNA]</scope>
    <source>
        <strain evidence="3">TK-2024</strain>
        <tissue evidence="3">Old leaves</tissue>
    </source>
</reference>
<dbReference type="Gene3D" id="3.30.420.10">
    <property type="entry name" value="Ribonuclease H-like superfamily/Ribonuclease H"/>
    <property type="match status" value="1"/>
</dbReference>
<evidence type="ECO:0000313" key="4">
    <source>
        <dbReference type="Proteomes" id="UP001396334"/>
    </source>
</evidence>
<dbReference type="InterPro" id="IPR012337">
    <property type="entry name" value="RNaseH-like_sf"/>
</dbReference>
<protein>
    <recommendedName>
        <fullName evidence="5">RNase H type-1 domain-containing protein</fullName>
    </recommendedName>
</protein>
<dbReference type="Pfam" id="PF13966">
    <property type="entry name" value="zf-RVT"/>
    <property type="match status" value="1"/>
</dbReference>
<comment type="caution">
    <text evidence="3">The sequence shown here is derived from an EMBL/GenBank/DDBJ whole genome shotgun (WGS) entry which is preliminary data.</text>
</comment>
<dbReference type="EMBL" id="JBBPBN010000004">
    <property type="protein sequence ID" value="KAK9041639.1"/>
    <property type="molecule type" value="Genomic_DNA"/>
</dbReference>
<dbReference type="InterPro" id="IPR002156">
    <property type="entry name" value="RNaseH_domain"/>
</dbReference>